<comment type="caution">
    <text evidence="14">The sequence shown here is derived from an EMBL/GenBank/DDBJ whole genome shotgun (WGS) entry which is preliminary data.</text>
</comment>
<evidence type="ECO:0000256" key="7">
    <source>
        <dbReference type="ARBA" id="ARBA00022889"/>
    </source>
</evidence>
<dbReference type="AlphaFoldDB" id="A0A151NQL5"/>
<evidence type="ECO:0000256" key="5">
    <source>
        <dbReference type="ARBA" id="ARBA00022737"/>
    </source>
</evidence>
<evidence type="ECO:0000256" key="2">
    <source>
        <dbReference type="ARBA" id="ARBA00022475"/>
    </source>
</evidence>
<reference evidence="14 15" key="1">
    <citation type="journal article" date="2012" name="Genome Biol.">
        <title>Sequencing three crocodilian genomes to illuminate the evolution of archosaurs and amniotes.</title>
        <authorList>
            <person name="St John J.A."/>
            <person name="Braun E.L."/>
            <person name="Isberg S.R."/>
            <person name="Miles L.G."/>
            <person name="Chong A.Y."/>
            <person name="Gongora J."/>
            <person name="Dalzell P."/>
            <person name="Moran C."/>
            <person name="Bed'hom B."/>
            <person name="Abzhanov A."/>
            <person name="Burgess S.C."/>
            <person name="Cooksey A.M."/>
            <person name="Castoe T.A."/>
            <person name="Crawford N.G."/>
            <person name="Densmore L.D."/>
            <person name="Drew J.C."/>
            <person name="Edwards S.V."/>
            <person name="Faircloth B.C."/>
            <person name="Fujita M.K."/>
            <person name="Greenwold M.J."/>
            <person name="Hoffmann F.G."/>
            <person name="Howard J.M."/>
            <person name="Iguchi T."/>
            <person name="Janes D.E."/>
            <person name="Khan S.Y."/>
            <person name="Kohno S."/>
            <person name="de Koning A.J."/>
            <person name="Lance S.L."/>
            <person name="McCarthy F.M."/>
            <person name="McCormack J.E."/>
            <person name="Merchant M.E."/>
            <person name="Peterson D.G."/>
            <person name="Pollock D.D."/>
            <person name="Pourmand N."/>
            <person name="Raney B.J."/>
            <person name="Roessler K.A."/>
            <person name="Sanford J.R."/>
            <person name="Sawyer R.H."/>
            <person name="Schmidt C.J."/>
            <person name="Triplett E.W."/>
            <person name="Tuberville T.D."/>
            <person name="Venegas-Anaya M."/>
            <person name="Howard J.T."/>
            <person name="Jarvis E.D."/>
            <person name="Guillette L.J.Jr."/>
            <person name="Glenn T.C."/>
            <person name="Green R.E."/>
            <person name="Ray D.A."/>
        </authorList>
    </citation>
    <scope>NUCLEOTIDE SEQUENCE [LARGE SCALE GENOMIC DNA]</scope>
    <source>
        <strain evidence="14">KSC_2009_1</strain>
    </source>
</reference>
<dbReference type="PROSITE" id="PS50268">
    <property type="entry name" value="CADHERIN_2"/>
    <property type="match status" value="1"/>
</dbReference>
<keyword evidence="9 12" id="KW-0472">Membrane</keyword>
<dbReference type="Pfam" id="PF16492">
    <property type="entry name" value="Cadherin_C_2"/>
    <property type="match status" value="1"/>
</dbReference>
<dbReference type="Gene3D" id="2.60.40.60">
    <property type="entry name" value="Cadherins"/>
    <property type="match status" value="1"/>
</dbReference>
<evidence type="ECO:0000256" key="9">
    <source>
        <dbReference type="ARBA" id="ARBA00023136"/>
    </source>
</evidence>
<dbReference type="InterPro" id="IPR002126">
    <property type="entry name" value="Cadherin-like_dom"/>
</dbReference>
<keyword evidence="4" id="KW-0732">Signal</keyword>
<evidence type="ECO:0000256" key="4">
    <source>
        <dbReference type="ARBA" id="ARBA00022729"/>
    </source>
</evidence>
<keyword evidence="2" id="KW-1003">Cell membrane</keyword>
<evidence type="ECO:0000256" key="6">
    <source>
        <dbReference type="ARBA" id="ARBA00022837"/>
    </source>
</evidence>
<dbReference type="SMART" id="SM00112">
    <property type="entry name" value="CA"/>
    <property type="match status" value="1"/>
</dbReference>
<evidence type="ECO:0000256" key="11">
    <source>
        <dbReference type="PROSITE-ProRule" id="PRU00043"/>
    </source>
</evidence>
<dbReference type="GO" id="GO:0005886">
    <property type="term" value="C:plasma membrane"/>
    <property type="evidence" value="ECO:0007669"/>
    <property type="project" value="UniProtKB-SubCell"/>
</dbReference>
<protein>
    <recommendedName>
        <fullName evidence="13">Cadherin domain-containing protein</fullName>
    </recommendedName>
</protein>
<dbReference type="GO" id="GO:0005509">
    <property type="term" value="F:calcium ion binding"/>
    <property type="evidence" value="ECO:0007669"/>
    <property type="project" value="UniProtKB-UniRule"/>
</dbReference>
<name>A0A151NQL5_ALLMI</name>
<dbReference type="Proteomes" id="UP000050525">
    <property type="component" value="Unassembled WGS sequence"/>
</dbReference>
<keyword evidence="15" id="KW-1185">Reference proteome</keyword>
<dbReference type="GO" id="GO:0007156">
    <property type="term" value="P:homophilic cell adhesion via plasma membrane adhesion molecules"/>
    <property type="evidence" value="ECO:0007669"/>
    <property type="project" value="InterPro"/>
</dbReference>
<sequence>MAPRSAEPGYLVTKVVAVDADAGQNAWLSYQLLRATEPGLFAVALHSGEVRTSRPLTERDPSRQALVVVAEDNRKPPQSSMATLHELLVDGFSGGHVRLGDAPARQEQEPDGTVTVYLVVSLASISFLFLAAVVSLVVVKLHRSRRAEERYLPAV</sequence>
<dbReference type="FunFam" id="2.60.40.60:FF:000004">
    <property type="entry name" value="Protocadherin 1 gamma 2"/>
    <property type="match status" value="1"/>
</dbReference>
<keyword evidence="10" id="KW-0325">Glycoprotein</keyword>
<dbReference type="PANTHER" id="PTHR24028">
    <property type="entry name" value="CADHERIN-87A"/>
    <property type="match status" value="1"/>
</dbReference>
<accession>A0A151NQL5</accession>
<keyword evidence="6 11" id="KW-0106">Calcium</keyword>
<dbReference type="SUPFAM" id="SSF49313">
    <property type="entry name" value="Cadherin-like"/>
    <property type="match status" value="1"/>
</dbReference>
<evidence type="ECO:0000313" key="15">
    <source>
        <dbReference type="Proteomes" id="UP000050525"/>
    </source>
</evidence>
<dbReference type="InterPro" id="IPR032455">
    <property type="entry name" value="Cadherin_C"/>
</dbReference>
<keyword evidence="5" id="KW-0677">Repeat</keyword>
<dbReference type="EMBL" id="AKHW03002337">
    <property type="protein sequence ID" value="KYO39141.1"/>
    <property type="molecule type" value="Genomic_DNA"/>
</dbReference>
<dbReference type="InterPro" id="IPR015919">
    <property type="entry name" value="Cadherin-like_sf"/>
</dbReference>
<feature type="domain" description="Cadherin" evidence="13">
    <location>
        <begin position="3"/>
        <end position="105"/>
    </location>
</feature>
<dbReference type="Pfam" id="PF00028">
    <property type="entry name" value="Cadherin"/>
    <property type="match status" value="1"/>
</dbReference>
<evidence type="ECO:0000256" key="10">
    <source>
        <dbReference type="ARBA" id="ARBA00023180"/>
    </source>
</evidence>
<keyword evidence="7" id="KW-0130">Cell adhesion</keyword>
<evidence type="ECO:0000256" key="3">
    <source>
        <dbReference type="ARBA" id="ARBA00022692"/>
    </source>
</evidence>
<dbReference type="STRING" id="8496.A0A151NQL5"/>
<evidence type="ECO:0000256" key="12">
    <source>
        <dbReference type="SAM" id="Phobius"/>
    </source>
</evidence>
<dbReference type="PANTHER" id="PTHR24028:SF118">
    <property type="entry name" value="PROTOCADHERIN BETA-1"/>
    <property type="match status" value="1"/>
</dbReference>
<organism evidence="14 15">
    <name type="scientific">Alligator mississippiensis</name>
    <name type="common">American alligator</name>
    <dbReference type="NCBI Taxonomy" id="8496"/>
    <lineage>
        <taxon>Eukaryota</taxon>
        <taxon>Metazoa</taxon>
        <taxon>Chordata</taxon>
        <taxon>Craniata</taxon>
        <taxon>Vertebrata</taxon>
        <taxon>Euteleostomi</taxon>
        <taxon>Archelosauria</taxon>
        <taxon>Archosauria</taxon>
        <taxon>Crocodylia</taxon>
        <taxon>Alligatoridae</taxon>
        <taxon>Alligatorinae</taxon>
        <taxon>Alligator</taxon>
    </lineage>
</organism>
<feature type="transmembrane region" description="Helical" evidence="12">
    <location>
        <begin position="116"/>
        <end position="139"/>
    </location>
</feature>
<comment type="subcellular location">
    <subcellularLocation>
        <location evidence="1">Cell membrane</location>
        <topology evidence="1">Single-pass type I membrane protein</topology>
    </subcellularLocation>
</comment>
<keyword evidence="8 12" id="KW-1133">Transmembrane helix</keyword>
<dbReference type="InterPro" id="IPR050174">
    <property type="entry name" value="Protocadherin/Cadherin-CA"/>
</dbReference>
<keyword evidence="3 12" id="KW-0812">Transmembrane</keyword>
<dbReference type="CDD" id="cd11304">
    <property type="entry name" value="Cadherin_repeat"/>
    <property type="match status" value="1"/>
</dbReference>
<evidence type="ECO:0000256" key="8">
    <source>
        <dbReference type="ARBA" id="ARBA00022989"/>
    </source>
</evidence>
<gene>
    <name evidence="14" type="ORF">Y1Q_0004792</name>
</gene>
<evidence type="ECO:0000313" key="14">
    <source>
        <dbReference type="EMBL" id="KYO39141.1"/>
    </source>
</evidence>
<evidence type="ECO:0000259" key="13">
    <source>
        <dbReference type="PROSITE" id="PS50268"/>
    </source>
</evidence>
<proteinExistence type="predicted"/>
<evidence type="ECO:0000256" key="1">
    <source>
        <dbReference type="ARBA" id="ARBA00004251"/>
    </source>
</evidence>